<name>A0AAN9BWX8_9CAEN</name>
<dbReference type="PANTHER" id="PTHR31932:SF2">
    <property type="entry name" value="TUBULIN POLYGLUTAMYLASE COMPLEX SUBUNIT 1"/>
    <property type="match status" value="1"/>
</dbReference>
<dbReference type="SUPFAM" id="SSF47391">
    <property type="entry name" value="Dimerization-anchoring domain of cAMP-dependent PK regulatory subunit"/>
    <property type="match status" value="1"/>
</dbReference>
<dbReference type="GO" id="GO:0008017">
    <property type="term" value="F:microtubule binding"/>
    <property type="evidence" value="ECO:0007669"/>
    <property type="project" value="TreeGrafter"/>
</dbReference>
<organism evidence="3 4">
    <name type="scientific">Littorina saxatilis</name>
    <dbReference type="NCBI Taxonomy" id="31220"/>
    <lineage>
        <taxon>Eukaryota</taxon>
        <taxon>Metazoa</taxon>
        <taxon>Spiralia</taxon>
        <taxon>Lophotrochozoa</taxon>
        <taxon>Mollusca</taxon>
        <taxon>Gastropoda</taxon>
        <taxon>Caenogastropoda</taxon>
        <taxon>Littorinimorpha</taxon>
        <taxon>Littorinoidea</taxon>
        <taxon>Littorinidae</taxon>
        <taxon>Littorina</taxon>
    </lineage>
</organism>
<evidence type="ECO:0000313" key="4">
    <source>
        <dbReference type="Proteomes" id="UP001374579"/>
    </source>
</evidence>
<comment type="caution">
    <text evidence="3">The sequence shown here is derived from an EMBL/GenBank/DDBJ whole genome shotgun (WGS) entry which is preliminary data.</text>
</comment>
<keyword evidence="4" id="KW-1185">Reference proteome</keyword>
<dbReference type="InterPro" id="IPR039235">
    <property type="entry name" value="TPGS1"/>
</dbReference>
<dbReference type="Proteomes" id="UP001374579">
    <property type="component" value="Unassembled WGS sequence"/>
</dbReference>
<dbReference type="EMBL" id="JBAMIC010000002">
    <property type="protein sequence ID" value="KAK7112815.1"/>
    <property type="molecule type" value="Genomic_DNA"/>
</dbReference>
<gene>
    <name evidence="3" type="ORF">V1264_012203</name>
</gene>
<dbReference type="PANTHER" id="PTHR31932">
    <property type="entry name" value="TUBULIN POLYGLUTAMYLASE COMPLEX SUBUNIT 1"/>
    <property type="match status" value="1"/>
</dbReference>
<evidence type="ECO:0000256" key="1">
    <source>
        <dbReference type="SAM" id="MobiDB-lite"/>
    </source>
</evidence>
<feature type="domain" description="Tubulin polyglutamylase complex subunit 1-like C-terminal" evidence="2">
    <location>
        <begin position="64"/>
        <end position="255"/>
    </location>
</feature>
<evidence type="ECO:0000259" key="2">
    <source>
        <dbReference type="Pfam" id="PF24480"/>
    </source>
</evidence>
<dbReference type="Gene3D" id="1.20.890.10">
    <property type="entry name" value="cAMP-dependent protein kinase regulatory subunit, dimerization-anchoring domain"/>
    <property type="match status" value="1"/>
</dbReference>
<dbReference type="Pfam" id="PF24480">
    <property type="entry name" value="TPGS1_C"/>
    <property type="match status" value="1"/>
</dbReference>
<protein>
    <recommendedName>
        <fullName evidence="2">Tubulin polyglutamylase complex subunit 1-like C-terminal domain-containing protein</fullName>
    </recommendedName>
</protein>
<evidence type="ECO:0000313" key="3">
    <source>
        <dbReference type="EMBL" id="KAK7112815.1"/>
    </source>
</evidence>
<dbReference type="InterPro" id="IPR047502">
    <property type="entry name" value="DD_TPGS1"/>
</dbReference>
<dbReference type="CDD" id="cd22960">
    <property type="entry name" value="DD_TPGS1"/>
    <property type="match status" value="1"/>
</dbReference>
<dbReference type="AlphaFoldDB" id="A0AAN9BWX8"/>
<dbReference type="InterPro" id="IPR057632">
    <property type="entry name" value="TPGS1_C"/>
</dbReference>
<feature type="region of interest" description="Disordered" evidence="1">
    <location>
        <begin position="1"/>
        <end position="22"/>
    </location>
</feature>
<accession>A0AAN9BWX8</accession>
<sequence>MAAERRKAIPSTSDDNKPLDSDKQFLERTNVNAVVRDVLGKIIANRPEDPVTFLADYFEALVEEQSSLVQRALRVITMTHHSRPVFEVNVRDSYNLLSKHKVNKKLKGVNGSVYTELLQALCRNLPSSVTIKLVQKLECFEHEAVPYDVFRSSIFACCVLREYAFIAEQLFASLDIQKIGKADKALCDAVMDQLKTALGSSRNDVRRIIESSYNLAPEGLHQALERALSREQTQGVCTSEHFITEACDSFLAKVKKLK</sequence>
<reference evidence="3 4" key="1">
    <citation type="submission" date="2024-02" db="EMBL/GenBank/DDBJ databases">
        <title>Chromosome-scale genome assembly of the rough periwinkle Littorina saxatilis.</title>
        <authorList>
            <person name="De Jode A."/>
            <person name="Faria R."/>
            <person name="Formenti G."/>
            <person name="Sims Y."/>
            <person name="Smith T.P."/>
            <person name="Tracey A."/>
            <person name="Wood J.M.D."/>
            <person name="Zagrodzka Z.B."/>
            <person name="Johannesson K."/>
            <person name="Butlin R.K."/>
            <person name="Leder E.H."/>
        </authorList>
    </citation>
    <scope>NUCLEOTIDE SEQUENCE [LARGE SCALE GENOMIC DNA]</scope>
    <source>
        <strain evidence="3">Snail1</strain>
        <tissue evidence="3">Muscle</tissue>
    </source>
</reference>
<proteinExistence type="predicted"/>